<evidence type="ECO:0000313" key="5">
    <source>
        <dbReference type="EMBL" id="CEL66086.1"/>
    </source>
</evidence>
<protein>
    <submittedName>
        <fullName evidence="5">50S ribosomal protein L1</fullName>
    </submittedName>
</protein>
<dbReference type="CDD" id="cd00403">
    <property type="entry name" value="Ribosomal_L1"/>
    <property type="match status" value="1"/>
</dbReference>
<dbReference type="Gene3D" id="3.40.50.790">
    <property type="match status" value="1"/>
</dbReference>
<proteinExistence type="inferred from homology"/>
<feature type="region of interest" description="Disordered" evidence="4">
    <location>
        <begin position="318"/>
        <end position="348"/>
    </location>
</feature>
<keyword evidence="3" id="KW-0687">Ribonucleoprotein</keyword>
<comment type="similarity">
    <text evidence="1">Belongs to the universal ribosomal protein uL1 family.</text>
</comment>
<dbReference type="PANTHER" id="PTHR36427:SF3">
    <property type="entry name" value="LARGE RIBOSOMAL SUBUNIT PROTEIN UL1M"/>
    <property type="match status" value="1"/>
</dbReference>
<feature type="compositionally biased region" description="Acidic residues" evidence="4">
    <location>
        <begin position="653"/>
        <end position="670"/>
    </location>
</feature>
<dbReference type="InterPro" id="IPR016095">
    <property type="entry name" value="Ribosomal_uL1_3-a/b-sand"/>
</dbReference>
<dbReference type="Pfam" id="PF00687">
    <property type="entry name" value="Ribosomal_L1"/>
    <property type="match status" value="1"/>
</dbReference>
<dbReference type="AlphaFoldDB" id="A0A0F7UAN3"/>
<sequence>MERHTEGRGRTETDRVSRLRFCVRRSAIPAFLFLLEASVLCTWRSQHACGLAAPWGAESRRGWSLAKTEALPNRSRLSSLPWEASPSLLASRSLSPSFAFGPSPSSGAFSPPRLFLSSSLEAIQPDAGQRGRVENHIECHETVRLRCTDTWGRPKWKEPSGPESPCAFLRSQTLHFPRDSDWSLPSLCASSASCFFSSFGSSSSVWQPDAGRPLWGNSPQQRLRLSLCSESLASCSRSRTDFASAPLSCRAAPTTFAFALHRSGTPRPRSRHKFTPSARSIASPQSPAVSPLSASLLSSQATFFVSSPLFSTSSSLSSSSSISSSSTSSSPSCARTPPERRLNIGERRRQDRLLNWFKQYPYAPGPPAPPKQKSTTKIDIDPAKISPAHLPLPSRRLPSSLRWKALSETLAPSSVTAASADAAVSAAHEAVRTLQAGGMPRRRKGKNRKMKKIALARAAVAAAVAAHKAPGLAALKAAAESAEQLVSAGERGTGEDLHARGGVSRASETTDSASGSRDLESNASGTCPRTDEGDREKQADSAASGQPASLLSVLYPSRDAAYPPDLALFLVKQLSTAKFTETVELHVQLNLGTGTRGKARKGGGSSVAGRVRGFVTLPHGQLGQLSSTSKEQNGLGTAGENTDADAEMKDTEGEREEQTEEGTEEETEEQTGEKDSDTGPLGEGEGPEERKQTSREESAETAMATDGAGAAAKNGALLGGVVNEKPESGIVRGNKRGGIWRRKRVIAAFVDKKDEAAALEAGADVVGAERILEEIRTDKISFEILISTPDMVARLTRYGKILGPKDLMPQAAWGTLTADFAEAIRLYRQTTIPYKADRFNIVHMPIGWVSMSKEELRENLDAAIASINSRRPPTAGNKFLNKVHISSTMGPGIVIDMRHVKLSAASGRGQRGR</sequence>
<dbReference type="SUPFAM" id="SSF56808">
    <property type="entry name" value="Ribosomal protein L1"/>
    <property type="match status" value="1"/>
</dbReference>
<dbReference type="EMBL" id="LN714480">
    <property type="protein sequence ID" value="CEL66086.1"/>
    <property type="molecule type" value="Genomic_DNA"/>
</dbReference>
<evidence type="ECO:0000256" key="2">
    <source>
        <dbReference type="ARBA" id="ARBA00022980"/>
    </source>
</evidence>
<feature type="compositionally biased region" description="Polar residues" evidence="4">
    <location>
        <begin position="623"/>
        <end position="635"/>
    </location>
</feature>
<dbReference type="InterPro" id="IPR028364">
    <property type="entry name" value="Ribosomal_uL1/biogenesis"/>
</dbReference>
<gene>
    <name evidence="5" type="ORF">BN1204_019130</name>
</gene>
<feature type="compositionally biased region" description="Basic and acidic residues" evidence="4">
    <location>
        <begin position="529"/>
        <end position="539"/>
    </location>
</feature>
<feature type="compositionally biased region" description="Polar residues" evidence="4">
    <location>
        <begin position="506"/>
        <end position="527"/>
    </location>
</feature>
<feature type="region of interest" description="Disordered" evidence="4">
    <location>
        <begin position="260"/>
        <end position="287"/>
    </location>
</feature>
<feature type="compositionally biased region" description="Basic and acidic residues" evidence="4">
    <location>
        <begin position="337"/>
        <end position="348"/>
    </location>
</feature>
<feature type="region of interest" description="Disordered" evidence="4">
    <location>
        <begin position="486"/>
        <end position="547"/>
    </location>
</feature>
<evidence type="ECO:0000256" key="1">
    <source>
        <dbReference type="ARBA" id="ARBA00010531"/>
    </source>
</evidence>
<feature type="compositionally biased region" description="Basic and acidic residues" evidence="4">
    <location>
        <begin position="687"/>
        <end position="698"/>
    </location>
</feature>
<feature type="region of interest" description="Disordered" evidence="4">
    <location>
        <begin position="618"/>
        <end position="711"/>
    </location>
</feature>
<dbReference type="GO" id="GO:1990904">
    <property type="term" value="C:ribonucleoprotein complex"/>
    <property type="evidence" value="ECO:0007669"/>
    <property type="project" value="UniProtKB-KW"/>
</dbReference>
<feature type="compositionally biased region" description="Low complexity" evidence="4">
    <location>
        <begin position="700"/>
        <end position="711"/>
    </location>
</feature>
<dbReference type="Gene3D" id="3.30.190.20">
    <property type="match status" value="2"/>
</dbReference>
<accession>A0A0F7UAN3</accession>
<organism evidence="5">
    <name type="scientific">Neospora caninum (strain Liverpool)</name>
    <dbReference type="NCBI Taxonomy" id="572307"/>
    <lineage>
        <taxon>Eukaryota</taxon>
        <taxon>Sar</taxon>
        <taxon>Alveolata</taxon>
        <taxon>Apicomplexa</taxon>
        <taxon>Conoidasida</taxon>
        <taxon>Coccidia</taxon>
        <taxon>Eucoccidiorida</taxon>
        <taxon>Eimeriorina</taxon>
        <taxon>Sarcocystidae</taxon>
        <taxon>Neospora</taxon>
    </lineage>
</organism>
<dbReference type="GO" id="GO:0005840">
    <property type="term" value="C:ribosome"/>
    <property type="evidence" value="ECO:0007669"/>
    <property type="project" value="UniProtKB-KW"/>
</dbReference>
<evidence type="ECO:0000256" key="4">
    <source>
        <dbReference type="SAM" id="MobiDB-lite"/>
    </source>
</evidence>
<keyword evidence="2 5" id="KW-0689">Ribosomal protein</keyword>
<evidence type="ECO:0000256" key="3">
    <source>
        <dbReference type="ARBA" id="ARBA00023274"/>
    </source>
</evidence>
<name>A0A0F7UAN3_NEOCL</name>
<dbReference type="PANTHER" id="PTHR36427">
    <property type="entry name" value="54S RIBOSOMAL PROTEIN L1, MITOCHONDRIAL"/>
    <property type="match status" value="1"/>
</dbReference>
<dbReference type="InterPro" id="IPR023674">
    <property type="entry name" value="Ribosomal_uL1-like"/>
</dbReference>
<feature type="compositionally biased region" description="Low complexity" evidence="4">
    <location>
        <begin position="318"/>
        <end position="332"/>
    </location>
</feature>
<reference evidence="5" key="1">
    <citation type="journal article" date="2015" name="PLoS ONE">
        <title>Comprehensive Evaluation of Toxoplasma gondii VEG and Neospora caninum LIV Genomes with Tachyzoite Stage Transcriptome and Proteome Defines Novel Transcript Features.</title>
        <authorList>
            <person name="Ramaprasad A."/>
            <person name="Mourier T."/>
            <person name="Naeem R."/>
            <person name="Malas T.B."/>
            <person name="Moussa E."/>
            <person name="Panigrahi A."/>
            <person name="Vermont S.J."/>
            <person name="Otto T.D."/>
            <person name="Wastling J."/>
            <person name="Pain A."/>
        </authorList>
    </citation>
    <scope>NUCLEOTIDE SEQUENCE</scope>
    <source>
        <strain evidence="5">Liverpool</strain>
    </source>
</reference>